<dbReference type="InterPro" id="IPR000276">
    <property type="entry name" value="GPCR_Rhodpsn"/>
</dbReference>
<dbReference type="InterPro" id="IPR017452">
    <property type="entry name" value="GPCR_Rhodpsn_7TM"/>
</dbReference>
<evidence type="ECO:0000256" key="6">
    <source>
        <dbReference type="ARBA" id="ARBA00023136"/>
    </source>
</evidence>
<reference evidence="14" key="1">
    <citation type="submission" date="2025-08" db="UniProtKB">
        <authorList>
            <consortium name="RefSeq"/>
        </authorList>
    </citation>
    <scope>IDENTIFICATION</scope>
    <source>
        <tissue evidence="14">Tentacle</tissue>
    </source>
</reference>
<name>A0A6P8IAQ3_ACTTE</name>
<comment type="subcellular location">
    <subcellularLocation>
        <location evidence="1">Membrane</location>
        <topology evidence="1">Multi-pass membrane protein</topology>
    </subcellularLocation>
</comment>
<dbReference type="SUPFAM" id="SSF81321">
    <property type="entry name" value="Family A G protein-coupled receptor-like"/>
    <property type="match status" value="1"/>
</dbReference>
<dbReference type="PRINTS" id="PR01012">
    <property type="entry name" value="NRPEPTIDEYR"/>
</dbReference>
<evidence type="ECO:0000256" key="7">
    <source>
        <dbReference type="ARBA" id="ARBA00023170"/>
    </source>
</evidence>
<dbReference type="PROSITE" id="PS50262">
    <property type="entry name" value="G_PROTEIN_RECEP_F1_2"/>
    <property type="match status" value="1"/>
</dbReference>
<feature type="transmembrane region" description="Helical" evidence="11">
    <location>
        <begin position="245"/>
        <end position="265"/>
    </location>
</feature>
<protein>
    <submittedName>
        <fullName evidence="14">Neuropeptide FF receptor 2-like</fullName>
    </submittedName>
</protein>
<gene>
    <name evidence="14" type="primary">LOC116298094</name>
</gene>
<evidence type="ECO:0000256" key="11">
    <source>
        <dbReference type="SAM" id="Phobius"/>
    </source>
</evidence>
<dbReference type="GO" id="GO:0005886">
    <property type="term" value="C:plasma membrane"/>
    <property type="evidence" value="ECO:0007669"/>
    <property type="project" value="TreeGrafter"/>
</dbReference>
<feature type="transmembrane region" description="Helical" evidence="11">
    <location>
        <begin position="150"/>
        <end position="176"/>
    </location>
</feature>
<proteinExistence type="inferred from homology"/>
<evidence type="ECO:0000259" key="12">
    <source>
        <dbReference type="PROSITE" id="PS50262"/>
    </source>
</evidence>
<evidence type="ECO:0000256" key="1">
    <source>
        <dbReference type="ARBA" id="ARBA00004141"/>
    </source>
</evidence>
<feature type="domain" description="G-protein coupled receptors family 1 profile" evidence="12">
    <location>
        <begin position="50"/>
        <end position="303"/>
    </location>
</feature>
<evidence type="ECO:0000313" key="14">
    <source>
        <dbReference type="RefSeq" id="XP_031562322.1"/>
    </source>
</evidence>
<dbReference type="OrthoDB" id="5975505at2759"/>
<keyword evidence="4 11" id="KW-1133">Transmembrane helix</keyword>
<dbReference type="AlphaFoldDB" id="A0A6P8IAQ3"/>
<dbReference type="InParanoid" id="A0A6P8IAQ3"/>
<keyword evidence="3 9" id="KW-0812">Transmembrane</keyword>
<keyword evidence="6 11" id="KW-0472">Membrane</keyword>
<accession>A0A6P8IAQ3</accession>
<dbReference type="KEGG" id="aten:116298094"/>
<dbReference type="PANTHER" id="PTHR45695:SF9">
    <property type="entry name" value="LEUCOKININ RECEPTOR"/>
    <property type="match status" value="1"/>
</dbReference>
<organism evidence="13 14">
    <name type="scientific">Actinia tenebrosa</name>
    <name type="common">Australian red waratah sea anemone</name>
    <dbReference type="NCBI Taxonomy" id="6105"/>
    <lineage>
        <taxon>Eukaryota</taxon>
        <taxon>Metazoa</taxon>
        <taxon>Cnidaria</taxon>
        <taxon>Anthozoa</taxon>
        <taxon>Hexacorallia</taxon>
        <taxon>Actiniaria</taxon>
        <taxon>Actiniidae</taxon>
        <taxon>Actinia</taxon>
    </lineage>
</organism>
<sequence>METSTTPSLFSAPTTNVTHFSSGDSQEESMTTKIVRIVGYSVLFIFGVFGNSMVILAVRKPHMKKVTNVLIANLGLADLLVAVFNIPSVVTYAHLWRWPFGEVLCKVLPFLQGLTLCASVGTLLGIALDRYWHIVHFKRRKITLKEAYKLIVLIWVSSIIIPMPLLIFCKILIVAQNGTEYILCEEVWPNLASRQAYTMILFLVLYLFPLMAISILYFVIAQSLSRMPSISSSLEESRHRAQQRVIRMLIVVVILFAFCWLPYHVTFIYIDYFSPIRTQALVTSILFFQWLVFASSACNPVVYALLNQNYRREFVKMLAFRRQPSIRQGPPHQERDNVNLVGQSSKSTTNSYFFVTSV</sequence>
<evidence type="ECO:0000256" key="4">
    <source>
        <dbReference type="ARBA" id="ARBA00022989"/>
    </source>
</evidence>
<evidence type="ECO:0000256" key="8">
    <source>
        <dbReference type="ARBA" id="ARBA00023224"/>
    </source>
</evidence>
<dbReference type="GeneID" id="116298094"/>
<dbReference type="GO" id="GO:0004983">
    <property type="term" value="F:neuropeptide Y receptor activity"/>
    <property type="evidence" value="ECO:0007669"/>
    <property type="project" value="InterPro"/>
</dbReference>
<feature type="transmembrane region" description="Helical" evidence="11">
    <location>
        <begin position="196"/>
        <end position="224"/>
    </location>
</feature>
<keyword evidence="7 9" id="KW-0675">Receptor</keyword>
<feature type="transmembrane region" description="Helical" evidence="11">
    <location>
        <begin position="285"/>
        <end position="306"/>
    </location>
</feature>
<feature type="transmembrane region" description="Helical" evidence="11">
    <location>
        <begin position="110"/>
        <end position="129"/>
    </location>
</feature>
<keyword evidence="13" id="KW-1185">Reference proteome</keyword>
<evidence type="ECO:0000256" key="9">
    <source>
        <dbReference type="RuleBase" id="RU000688"/>
    </source>
</evidence>
<evidence type="ECO:0000256" key="5">
    <source>
        <dbReference type="ARBA" id="ARBA00023040"/>
    </source>
</evidence>
<dbReference type="PRINTS" id="PR00237">
    <property type="entry name" value="GPCRRHODOPSN"/>
</dbReference>
<evidence type="ECO:0000313" key="13">
    <source>
        <dbReference type="Proteomes" id="UP000515163"/>
    </source>
</evidence>
<dbReference type="InterPro" id="IPR000611">
    <property type="entry name" value="NPY_rcpt"/>
</dbReference>
<evidence type="ECO:0000256" key="2">
    <source>
        <dbReference type="ARBA" id="ARBA00010663"/>
    </source>
</evidence>
<keyword evidence="8 9" id="KW-0807">Transducer</keyword>
<feature type="region of interest" description="Disordered" evidence="10">
    <location>
        <begin position="1"/>
        <end position="24"/>
    </location>
</feature>
<dbReference type="Gene3D" id="1.20.1070.10">
    <property type="entry name" value="Rhodopsin 7-helix transmembrane proteins"/>
    <property type="match status" value="1"/>
</dbReference>
<dbReference type="RefSeq" id="XP_031562322.1">
    <property type="nucleotide sequence ID" value="XM_031706462.1"/>
</dbReference>
<evidence type="ECO:0000256" key="10">
    <source>
        <dbReference type="SAM" id="MobiDB-lite"/>
    </source>
</evidence>
<keyword evidence="5 9" id="KW-0297">G-protein coupled receptor</keyword>
<dbReference type="FunCoup" id="A0A6P8IAQ3">
    <property type="interactions" value="426"/>
</dbReference>
<comment type="similarity">
    <text evidence="2 9">Belongs to the G-protein coupled receptor 1 family.</text>
</comment>
<dbReference type="SMART" id="SM01381">
    <property type="entry name" value="7TM_GPCR_Srsx"/>
    <property type="match status" value="1"/>
</dbReference>
<feature type="transmembrane region" description="Helical" evidence="11">
    <location>
        <begin position="37"/>
        <end position="58"/>
    </location>
</feature>
<feature type="transmembrane region" description="Helical" evidence="11">
    <location>
        <begin position="70"/>
        <end position="90"/>
    </location>
</feature>
<dbReference type="Pfam" id="PF00001">
    <property type="entry name" value="7tm_1"/>
    <property type="match status" value="1"/>
</dbReference>
<dbReference type="PROSITE" id="PS00237">
    <property type="entry name" value="G_PROTEIN_RECEP_F1_1"/>
    <property type="match status" value="1"/>
</dbReference>
<evidence type="ECO:0000256" key="3">
    <source>
        <dbReference type="ARBA" id="ARBA00022692"/>
    </source>
</evidence>
<dbReference type="CDD" id="cd14993">
    <property type="entry name" value="7tmA_CCKR-like"/>
    <property type="match status" value="1"/>
</dbReference>
<dbReference type="FunFam" id="1.20.1070.10:FF:000291">
    <property type="entry name" value="Predicted protein"/>
    <property type="match status" value="1"/>
</dbReference>
<dbReference type="Proteomes" id="UP000515163">
    <property type="component" value="Unplaced"/>
</dbReference>
<dbReference type="PANTHER" id="PTHR45695">
    <property type="entry name" value="LEUCOKININ RECEPTOR-RELATED"/>
    <property type="match status" value="1"/>
</dbReference>